<evidence type="ECO:0000256" key="3">
    <source>
        <dbReference type="ARBA" id="ARBA00023163"/>
    </source>
</evidence>
<dbReference type="Pfam" id="PF13545">
    <property type="entry name" value="HTH_Crp_2"/>
    <property type="match status" value="1"/>
</dbReference>
<dbReference type="InterPro" id="IPR000595">
    <property type="entry name" value="cNMP-bd_dom"/>
</dbReference>
<keyword evidence="1" id="KW-0805">Transcription regulation</keyword>
<feature type="domain" description="Cyclic nucleotide-binding" evidence="4">
    <location>
        <begin position="15"/>
        <end position="110"/>
    </location>
</feature>
<dbReference type="Proteomes" id="UP001501510">
    <property type="component" value="Unassembled WGS sequence"/>
</dbReference>
<dbReference type="CDD" id="cd00038">
    <property type="entry name" value="CAP_ED"/>
    <property type="match status" value="1"/>
</dbReference>
<keyword evidence="2" id="KW-0238">DNA-binding</keyword>
<dbReference type="SUPFAM" id="SSF51206">
    <property type="entry name" value="cAMP-binding domain-like"/>
    <property type="match status" value="1"/>
</dbReference>
<dbReference type="InterPro" id="IPR018490">
    <property type="entry name" value="cNMP-bd_dom_sf"/>
</dbReference>
<accession>A0ABN1JD13</accession>
<dbReference type="SUPFAM" id="SSF46785">
    <property type="entry name" value="Winged helix' DNA-binding domain"/>
    <property type="match status" value="1"/>
</dbReference>
<keyword evidence="6" id="KW-1185">Reference proteome</keyword>
<dbReference type="EMBL" id="BAAACG010000006">
    <property type="protein sequence ID" value="GAA0736340.1"/>
    <property type="molecule type" value="Genomic_DNA"/>
</dbReference>
<reference evidence="5 6" key="1">
    <citation type="journal article" date="2019" name="Int. J. Syst. Evol. Microbiol.">
        <title>The Global Catalogue of Microorganisms (GCM) 10K type strain sequencing project: providing services to taxonomists for standard genome sequencing and annotation.</title>
        <authorList>
            <consortium name="The Broad Institute Genomics Platform"/>
            <consortium name="The Broad Institute Genome Sequencing Center for Infectious Disease"/>
            <person name="Wu L."/>
            <person name="Ma J."/>
        </authorList>
    </citation>
    <scope>NUCLEOTIDE SEQUENCE [LARGE SCALE GENOMIC DNA]</scope>
    <source>
        <strain evidence="5 6">JCM 1407</strain>
    </source>
</reference>
<organism evidence="5 6">
    <name type="scientific">Clostridium oceanicum</name>
    <dbReference type="NCBI Taxonomy" id="1543"/>
    <lineage>
        <taxon>Bacteria</taxon>
        <taxon>Bacillati</taxon>
        <taxon>Bacillota</taxon>
        <taxon>Clostridia</taxon>
        <taxon>Eubacteriales</taxon>
        <taxon>Clostridiaceae</taxon>
        <taxon>Clostridium</taxon>
    </lineage>
</organism>
<evidence type="ECO:0000259" key="4">
    <source>
        <dbReference type="PROSITE" id="PS50042"/>
    </source>
</evidence>
<keyword evidence="3" id="KW-0804">Transcription</keyword>
<proteinExistence type="predicted"/>
<dbReference type="PROSITE" id="PS50042">
    <property type="entry name" value="CNMP_BINDING_3"/>
    <property type="match status" value="1"/>
</dbReference>
<comment type="caution">
    <text evidence="5">The sequence shown here is derived from an EMBL/GenBank/DDBJ whole genome shotgun (WGS) entry which is preliminary data.</text>
</comment>
<evidence type="ECO:0000256" key="2">
    <source>
        <dbReference type="ARBA" id="ARBA00023125"/>
    </source>
</evidence>
<evidence type="ECO:0000256" key="1">
    <source>
        <dbReference type="ARBA" id="ARBA00023015"/>
    </source>
</evidence>
<name>A0ABN1JD13_9CLOT</name>
<dbReference type="Gene3D" id="2.60.120.10">
    <property type="entry name" value="Jelly Rolls"/>
    <property type="match status" value="1"/>
</dbReference>
<evidence type="ECO:0000313" key="5">
    <source>
        <dbReference type="EMBL" id="GAA0736340.1"/>
    </source>
</evidence>
<protein>
    <submittedName>
        <fullName evidence="5">Transcriptional regulator YeiL</fullName>
    </submittedName>
</protein>
<dbReference type="InterPro" id="IPR012318">
    <property type="entry name" value="HTH_CRP"/>
</dbReference>
<dbReference type="InterPro" id="IPR036390">
    <property type="entry name" value="WH_DNA-bd_sf"/>
</dbReference>
<dbReference type="InterPro" id="IPR014710">
    <property type="entry name" value="RmlC-like_jellyroll"/>
</dbReference>
<gene>
    <name evidence="5" type="primary">yeiL</name>
    <name evidence="5" type="ORF">GCM10008906_11200</name>
</gene>
<sequence length="231" mass="27113">MKKLNDIKKMKKYILKYKINEIFTEDMTEYMNLFFFRKNEHICKESVDMRYLFFFVEGKVKVYITLPNGKSLLLCFYENFKVFGDVEMIDLREASSNIQVVEDSYCIGISLKDVKAHLLKDPKFLRFACTSLGEKLGACSKNSSINLLYPLKNRLARYILVTDEEVTNNGERIIKFDGNLTEVSELLGTSYRHLLRTLKDFCDYGAIKKKENYFEVIDEKILKKLALDVYK</sequence>
<evidence type="ECO:0000313" key="6">
    <source>
        <dbReference type="Proteomes" id="UP001501510"/>
    </source>
</evidence>
<dbReference type="RefSeq" id="WP_343759687.1">
    <property type="nucleotide sequence ID" value="NZ_BAAACG010000006.1"/>
</dbReference>
<dbReference type="Pfam" id="PF00027">
    <property type="entry name" value="cNMP_binding"/>
    <property type="match status" value="1"/>
</dbReference>